<name>A0ABD2N587_9CUCU</name>
<organism evidence="1 2">
    <name type="scientific">Cryptolaemus montrouzieri</name>
    <dbReference type="NCBI Taxonomy" id="559131"/>
    <lineage>
        <taxon>Eukaryota</taxon>
        <taxon>Metazoa</taxon>
        <taxon>Ecdysozoa</taxon>
        <taxon>Arthropoda</taxon>
        <taxon>Hexapoda</taxon>
        <taxon>Insecta</taxon>
        <taxon>Pterygota</taxon>
        <taxon>Neoptera</taxon>
        <taxon>Endopterygota</taxon>
        <taxon>Coleoptera</taxon>
        <taxon>Polyphaga</taxon>
        <taxon>Cucujiformia</taxon>
        <taxon>Coccinelloidea</taxon>
        <taxon>Coccinellidae</taxon>
        <taxon>Scymninae</taxon>
        <taxon>Scymnini</taxon>
        <taxon>Cryptolaemus</taxon>
    </lineage>
</organism>
<dbReference type="Proteomes" id="UP001516400">
    <property type="component" value="Unassembled WGS sequence"/>
</dbReference>
<gene>
    <name evidence="1" type="ORF">HHI36_015342</name>
</gene>
<sequence>MFNLFLIHGECQKVVDRTSRQFNNQFPNLTPMSKTKFRRIRSNFLQFGGSKYIETRRKLILEDDDHQINTLSYFRANPHASIKPASMDIGLSYTFIQRIPKKHNMHLISDYKN</sequence>
<dbReference type="AlphaFoldDB" id="A0ABD2N587"/>
<evidence type="ECO:0008006" key="3">
    <source>
        <dbReference type="Google" id="ProtNLM"/>
    </source>
</evidence>
<reference evidence="1 2" key="1">
    <citation type="journal article" date="2021" name="BMC Biol.">
        <title>Horizontally acquired antibacterial genes associated with adaptive radiation of ladybird beetles.</title>
        <authorList>
            <person name="Li H.S."/>
            <person name="Tang X.F."/>
            <person name="Huang Y.H."/>
            <person name="Xu Z.Y."/>
            <person name="Chen M.L."/>
            <person name="Du X.Y."/>
            <person name="Qiu B.Y."/>
            <person name="Chen P.T."/>
            <person name="Zhang W."/>
            <person name="Slipinski A."/>
            <person name="Escalona H.E."/>
            <person name="Waterhouse R.M."/>
            <person name="Zwick A."/>
            <person name="Pang H."/>
        </authorList>
    </citation>
    <scope>NUCLEOTIDE SEQUENCE [LARGE SCALE GENOMIC DNA]</scope>
    <source>
        <strain evidence="1">SYSU2018</strain>
    </source>
</reference>
<proteinExistence type="predicted"/>
<evidence type="ECO:0000313" key="2">
    <source>
        <dbReference type="Proteomes" id="UP001516400"/>
    </source>
</evidence>
<protein>
    <recommendedName>
        <fullName evidence="3">DUF4817 domain-containing protein</fullName>
    </recommendedName>
</protein>
<comment type="caution">
    <text evidence="1">The sequence shown here is derived from an EMBL/GenBank/DDBJ whole genome shotgun (WGS) entry which is preliminary data.</text>
</comment>
<keyword evidence="2" id="KW-1185">Reference proteome</keyword>
<dbReference type="EMBL" id="JABFTP020000062">
    <property type="protein sequence ID" value="KAL3273915.1"/>
    <property type="molecule type" value="Genomic_DNA"/>
</dbReference>
<evidence type="ECO:0000313" key="1">
    <source>
        <dbReference type="EMBL" id="KAL3273915.1"/>
    </source>
</evidence>
<accession>A0ABD2N587</accession>